<sequence>MGKSEHTILVLQGGGALGAYQAGAYEKLSERGKEPAWVAGISIGATNAAIICGNPPERRAERLRKFWHRVTLGPSCLPWLQGAKARAAYGEMVADTVVFSGTPGFFRPRLPAAYLPFGAEPPLSYYDTTPLRRTLEDLVDFDYLNASGPRLSIGAVDLETANFTYFDSARMRIGPEHIMASGALPPGFAPVEIEGRQYWDGGLVSNTPLQFVMDNLGADPVCIFQVDVFSARGEAPKNLVEVALREKDIRYSSRTRLTTDRYRQLHDIHAAAERLAEKLPEGMQGDPDLAYLRGLRPAAPITLVHLIHRKEQFESQAKDYEFSRLSMQAHWNAGAADTLRSLDHAAWKTRGKGGGLQVFDFCTFPEKGAAA</sequence>
<dbReference type="GO" id="GO:0016787">
    <property type="term" value="F:hydrolase activity"/>
    <property type="evidence" value="ECO:0007669"/>
    <property type="project" value="UniProtKB-UniRule"/>
</dbReference>
<dbReference type="CDD" id="cd07209">
    <property type="entry name" value="Pat_hypo_Ecoli_Z1214_like"/>
    <property type="match status" value="1"/>
</dbReference>
<keyword evidence="2 4" id="KW-0442">Lipid degradation</keyword>
<proteinExistence type="predicted"/>
<name>A0A6L8LFD6_9RHOB</name>
<organism evidence="6 7">
    <name type="scientific">Thalassovita mangrovi</name>
    <dbReference type="NCBI Taxonomy" id="2692236"/>
    <lineage>
        <taxon>Bacteria</taxon>
        <taxon>Pseudomonadati</taxon>
        <taxon>Pseudomonadota</taxon>
        <taxon>Alphaproteobacteria</taxon>
        <taxon>Rhodobacterales</taxon>
        <taxon>Roseobacteraceae</taxon>
        <taxon>Thalassovita</taxon>
    </lineage>
</organism>
<dbReference type="Pfam" id="PF01734">
    <property type="entry name" value="Patatin"/>
    <property type="match status" value="1"/>
</dbReference>
<dbReference type="EMBL" id="WWEN01000002">
    <property type="protein sequence ID" value="MYM54453.1"/>
    <property type="molecule type" value="Genomic_DNA"/>
</dbReference>
<evidence type="ECO:0000256" key="4">
    <source>
        <dbReference type="PROSITE-ProRule" id="PRU01161"/>
    </source>
</evidence>
<dbReference type="InterPro" id="IPR050301">
    <property type="entry name" value="NTE"/>
</dbReference>
<feature type="domain" description="PNPLA" evidence="5">
    <location>
        <begin position="9"/>
        <end position="213"/>
    </location>
</feature>
<dbReference type="Proteomes" id="UP000479043">
    <property type="component" value="Unassembled WGS sequence"/>
</dbReference>
<protein>
    <submittedName>
        <fullName evidence="6">Patatin-like phospholipase family protein</fullName>
    </submittedName>
</protein>
<reference evidence="6 7" key="1">
    <citation type="submission" date="2020-01" db="EMBL/GenBank/DDBJ databases">
        <authorList>
            <person name="Chen S."/>
        </authorList>
    </citation>
    <scope>NUCLEOTIDE SEQUENCE [LARGE SCALE GENOMIC DNA]</scope>
    <source>
        <strain evidence="6 7">GS-10</strain>
    </source>
</reference>
<evidence type="ECO:0000313" key="6">
    <source>
        <dbReference type="EMBL" id="MYM54453.1"/>
    </source>
</evidence>
<dbReference type="GO" id="GO:0016042">
    <property type="term" value="P:lipid catabolic process"/>
    <property type="evidence" value="ECO:0007669"/>
    <property type="project" value="UniProtKB-UniRule"/>
</dbReference>
<keyword evidence="1 4" id="KW-0378">Hydrolase</keyword>
<dbReference type="RefSeq" id="WP_160972146.1">
    <property type="nucleotide sequence ID" value="NZ_WWEN01000002.1"/>
</dbReference>
<dbReference type="Gene3D" id="3.40.1090.10">
    <property type="entry name" value="Cytosolic phospholipase A2 catalytic domain"/>
    <property type="match status" value="2"/>
</dbReference>
<dbReference type="SUPFAM" id="SSF52151">
    <property type="entry name" value="FabD/lysophospholipase-like"/>
    <property type="match status" value="1"/>
</dbReference>
<dbReference type="InterPro" id="IPR002641">
    <property type="entry name" value="PNPLA_dom"/>
</dbReference>
<dbReference type="InterPro" id="IPR021095">
    <property type="entry name" value="DUF3734"/>
</dbReference>
<keyword evidence="3 4" id="KW-0443">Lipid metabolism</keyword>
<evidence type="ECO:0000256" key="1">
    <source>
        <dbReference type="ARBA" id="ARBA00022801"/>
    </source>
</evidence>
<evidence type="ECO:0000313" key="7">
    <source>
        <dbReference type="Proteomes" id="UP000479043"/>
    </source>
</evidence>
<accession>A0A6L8LFD6</accession>
<dbReference type="PANTHER" id="PTHR14226:SF57">
    <property type="entry name" value="BLR7027 PROTEIN"/>
    <property type="match status" value="1"/>
</dbReference>
<feature type="short sequence motif" description="GXSXG" evidence="4">
    <location>
        <begin position="40"/>
        <end position="44"/>
    </location>
</feature>
<feature type="active site" description="Nucleophile" evidence="4">
    <location>
        <position position="42"/>
    </location>
</feature>
<feature type="active site" description="Proton acceptor" evidence="4">
    <location>
        <position position="200"/>
    </location>
</feature>
<gene>
    <name evidence="6" type="ORF">GR167_04000</name>
</gene>
<comment type="caution">
    <text evidence="6">The sequence shown here is derived from an EMBL/GenBank/DDBJ whole genome shotgun (WGS) entry which is preliminary data.</text>
</comment>
<feature type="short sequence motif" description="GXGXXG" evidence="4">
    <location>
        <begin position="13"/>
        <end position="18"/>
    </location>
</feature>
<dbReference type="PANTHER" id="PTHR14226">
    <property type="entry name" value="NEUROPATHY TARGET ESTERASE/SWISS CHEESE D.MELANOGASTER"/>
    <property type="match status" value="1"/>
</dbReference>
<evidence type="ECO:0000256" key="2">
    <source>
        <dbReference type="ARBA" id="ARBA00022963"/>
    </source>
</evidence>
<feature type="short sequence motif" description="DGA/G" evidence="4">
    <location>
        <begin position="200"/>
        <end position="202"/>
    </location>
</feature>
<dbReference type="PROSITE" id="PS51635">
    <property type="entry name" value="PNPLA"/>
    <property type="match status" value="1"/>
</dbReference>
<keyword evidence="7" id="KW-1185">Reference proteome</keyword>
<evidence type="ECO:0000256" key="3">
    <source>
        <dbReference type="ARBA" id="ARBA00023098"/>
    </source>
</evidence>
<evidence type="ECO:0000259" key="5">
    <source>
        <dbReference type="PROSITE" id="PS51635"/>
    </source>
</evidence>
<dbReference type="AlphaFoldDB" id="A0A6L8LFD6"/>
<dbReference type="InterPro" id="IPR016035">
    <property type="entry name" value="Acyl_Trfase/lysoPLipase"/>
</dbReference>
<dbReference type="Pfam" id="PF12536">
    <property type="entry name" value="DUF3734"/>
    <property type="match status" value="1"/>
</dbReference>